<comment type="caution">
    <text evidence="2">The sequence shown here is derived from an EMBL/GenBank/DDBJ whole genome shotgun (WGS) entry which is preliminary data.</text>
</comment>
<sequence length="635" mass="70935">MKAYGEEVTFEGILDKLGLLAKFKTFDKANPDLFKYLAASAPAYVDRKMSSTKVAKTNTRTSTDKVAPTYIGMTNEKAVTTYFSELILAMDAEVTEHNKDCDRRRSSKTKVPPCEYYLEDHQSKAIKGGSCLKADFAFYYPGSTSSMSFVHILLEAKKEEFVKEIRVETLKQIADYQTNIWQTQPSRVYVPILLLHGAALTMVVFTRNNWYVADIGRLCYTSIGFLSTQSKAVRSVMVQLYFLLTLAPEEFGHFCGLFKVPSCWRFDPVSDDSMDITVTSSDEFSPSVVKFVSHMQRAIYPRHRLAHIFEADYKGQRVFLKLSWAPVSTTPEGAIYELLKKSGVSNIPDVYESGILARDRFGYRLEYLVLEHCGCSIERYLMPMVGEPRSAGVAYVKVRSIVSSTLRCLALAFVLCGILHRDISMGNVLAGLDGSVKLIDWGYGKLLPAAGLSREAIALRKLVAAKWGFQDDSISLSNQPASAIDRVVHNPLTEAPLYMSVPVLCGATARGPIDEIESLFYVILHALSALENSPGSVIRGFTYHDDDTLAMVRIGCLAHTSAFLQFFGVTKGSRELHQLLYKLREYLFVDNGVYIAPLLVVDPYTPRGNNPELLSAYIDTETMDVLQDIKSAEIR</sequence>
<keyword evidence="3" id="KW-1185">Reference proteome</keyword>
<dbReference type="Proteomes" id="UP001140011">
    <property type="component" value="Unassembled WGS sequence"/>
</dbReference>
<dbReference type="InterPro" id="IPR040976">
    <property type="entry name" value="Pkinase_fungal"/>
</dbReference>
<feature type="domain" description="Protein kinase" evidence="1">
    <location>
        <begin position="240"/>
        <end position="635"/>
    </location>
</feature>
<dbReference type="InterPro" id="IPR011009">
    <property type="entry name" value="Kinase-like_dom_sf"/>
</dbReference>
<dbReference type="EMBL" id="JANBUH010000224">
    <property type="protein sequence ID" value="KAJ2753057.1"/>
    <property type="molecule type" value="Genomic_DNA"/>
</dbReference>
<evidence type="ECO:0000259" key="1">
    <source>
        <dbReference type="PROSITE" id="PS50011"/>
    </source>
</evidence>
<dbReference type="SUPFAM" id="SSF56112">
    <property type="entry name" value="Protein kinase-like (PK-like)"/>
    <property type="match status" value="1"/>
</dbReference>
<proteinExistence type="predicted"/>
<dbReference type="OrthoDB" id="5592585at2759"/>
<dbReference type="PROSITE" id="PS50011">
    <property type="entry name" value="PROTEIN_KINASE_DOM"/>
    <property type="match status" value="1"/>
</dbReference>
<protein>
    <recommendedName>
        <fullName evidence="1">Protein kinase domain-containing protein</fullName>
    </recommendedName>
</protein>
<dbReference type="GO" id="GO:0005524">
    <property type="term" value="F:ATP binding"/>
    <property type="evidence" value="ECO:0007669"/>
    <property type="project" value="InterPro"/>
</dbReference>
<reference evidence="2" key="1">
    <citation type="submission" date="2022-07" db="EMBL/GenBank/DDBJ databases">
        <title>Phylogenomic reconstructions and comparative analyses of Kickxellomycotina fungi.</title>
        <authorList>
            <person name="Reynolds N.K."/>
            <person name="Stajich J.E."/>
            <person name="Barry K."/>
            <person name="Grigoriev I.V."/>
            <person name="Crous P."/>
            <person name="Smith M.E."/>
        </authorList>
    </citation>
    <scope>NUCLEOTIDE SEQUENCE</scope>
    <source>
        <strain evidence="2">BCRC 34297</strain>
    </source>
</reference>
<dbReference type="InterPro" id="IPR000719">
    <property type="entry name" value="Prot_kinase_dom"/>
</dbReference>
<dbReference type="AlphaFoldDB" id="A0A9W8GZR7"/>
<dbReference type="Pfam" id="PF17667">
    <property type="entry name" value="Pkinase_fungal"/>
    <property type="match status" value="1"/>
</dbReference>
<evidence type="ECO:0000313" key="2">
    <source>
        <dbReference type="EMBL" id="KAJ2753057.1"/>
    </source>
</evidence>
<dbReference type="Gene3D" id="1.10.510.10">
    <property type="entry name" value="Transferase(Phosphotransferase) domain 1"/>
    <property type="match status" value="1"/>
</dbReference>
<dbReference type="GO" id="GO:0004672">
    <property type="term" value="F:protein kinase activity"/>
    <property type="evidence" value="ECO:0007669"/>
    <property type="project" value="InterPro"/>
</dbReference>
<accession>A0A9W8GZR7</accession>
<evidence type="ECO:0000313" key="3">
    <source>
        <dbReference type="Proteomes" id="UP001140011"/>
    </source>
</evidence>
<gene>
    <name evidence="2" type="ORF">GGI19_003407</name>
</gene>
<name>A0A9W8GZR7_9FUNG</name>
<organism evidence="2 3">
    <name type="scientific">Coemansia pectinata</name>
    <dbReference type="NCBI Taxonomy" id="1052879"/>
    <lineage>
        <taxon>Eukaryota</taxon>
        <taxon>Fungi</taxon>
        <taxon>Fungi incertae sedis</taxon>
        <taxon>Zoopagomycota</taxon>
        <taxon>Kickxellomycotina</taxon>
        <taxon>Kickxellomycetes</taxon>
        <taxon>Kickxellales</taxon>
        <taxon>Kickxellaceae</taxon>
        <taxon>Coemansia</taxon>
    </lineage>
</organism>